<feature type="region of interest" description="Disordered" evidence="2">
    <location>
        <begin position="1"/>
        <end position="42"/>
    </location>
</feature>
<reference evidence="5" key="1">
    <citation type="journal article" date="2017" name="bioRxiv">
        <title>Comparative analysis of the genomes of Stylophora pistillata and Acropora digitifera provides evidence for extensive differences between species of corals.</title>
        <authorList>
            <person name="Voolstra C.R."/>
            <person name="Li Y."/>
            <person name="Liew Y.J."/>
            <person name="Baumgarten S."/>
            <person name="Zoccola D."/>
            <person name="Flot J.-F."/>
            <person name="Tambutte S."/>
            <person name="Allemand D."/>
            <person name="Aranda M."/>
        </authorList>
    </citation>
    <scope>NUCLEOTIDE SEQUENCE [LARGE SCALE GENOMIC DNA]</scope>
</reference>
<dbReference type="InterPro" id="IPR039870">
    <property type="entry name" value="Coa4-like"/>
</dbReference>
<accession>A0A2B4SGM9</accession>
<dbReference type="Pfam" id="PF06747">
    <property type="entry name" value="CHCH"/>
    <property type="match status" value="1"/>
</dbReference>
<dbReference type="Proteomes" id="UP000225706">
    <property type="component" value="Unassembled WGS sequence"/>
</dbReference>
<dbReference type="PANTHER" id="PTHR13639:SF2">
    <property type="entry name" value="CYTOCHROME C OXIDASE ASSEMBLY FACTOR 4 HOMOLOG, MITOCHONDRIAL"/>
    <property type="match status" value="1"/>
</dbReference>
<dbReference type="GO" id="GO:0033617">
    <property type="term" value="P:mitochondrial respiratory chain complex IV assembly"/>
    <property type="evidence" value="ECO:0007669"/>
    <property type="project" value="InterPro"/>
</dbReference>
<dbReference type="AlphaFoldDB" id="A0A2B4SGM9"/>
<gene>
    <name evidence="4" type="primary">COA4</name>
    <name evidence="4" type="ORF">AWC38_SpisGene7033</name>
</gene>
<dbReference type="EMBL" id="LSMT01000087">
    <property type="protein sequence ID" value="PFX28223.1"/>
    <property type="molecule type" value="Genomic_DNA"/>
</dbReference>
<dbReference type="GO" id="GO:0005758">
    <property type="term" value="C:mitochondrial intermembrane space"/>
    <property type="evidence" value="ECO:0007669"/>
    <property type="project" value="InterPro"/>
</dbReference>
<evidence type="ECO:0000256" key="1">
    <source>
        <dbReference type="ARBA" id="ARBA00023157"/>
    </source>
</evidence>
<comment type="caution">
    <text evidence="4">The sequence shown here is derived from an EMBL/GenBank/DDBJ whole genome shotgun (WGS) entry which is preliminary data.</text>
</comment>
<evidence type="ECO:0000259" key="3">
    <source>
        <dbReference type="Pfam" id="PF06747"/>
    </source>
</evidence>
<sequence>MSQHGGRSSHGHGKRGKQDPEKGNVELGEDEEEEEDPFDTRIKKSGCSDLHYALMDCMDVNKDWRKCQDHVKAFKACIDKQNKQKKP</sequence>
<keyword evidence="1" id="KW-1015">Disulfide bond</keyword>
<evidence type="ECO:0000313" key="5">
    <source>
        <dbReference type="Proteomes" id="UP000225706"/>
    </source>
</evidence>
<protein>
    <submittedName>
        <fullName evidence="4">Cytochrome c oxidase assembly factor 4-like, mitochondrial</fullName>
    </submittedName>
</protein>
<dbReference type="STRING" id="50429.A0A2B4SGM9"/>
<dbReference type="InterPro" id="IPR010625">
    <property type="entry name" value="CHCH"/>
</dbReference>
<feature type="domain" description="CHCH" evidence="3">
    <location>
        <begin position="47"/>
        <end position="78"/>
    </location>
</feature>
<feature type="compositionally biased region" description="Acidic residues" evidence="2">
    <location>
        <begin position="27"/>
        <end position="37"/>
    </location>
</feature>
<organism evidence="4 5">
    <name type="scientific">Stylophora pistillata</name>
    <name type="common">Smooth cauliflower coral</name>
    <dbReference type="NCBI Taxonomy" id="50429"/>
    <lineage>
        <taxon>Eukaryota</taxon>
        <taxon>Metazoa</taxon>
        <taxon>Cnidaria</taxon>
        <taxon>Anthozoa</taxon>
        <taxon>Hexacorallia</taxon>
        <taxon>Scleractinia</taxon>
        <taxon>Astrocoeniina</taxon>
        <taxon>Pocilloporidae</taxon>
        <taxon>Stylophora</taxon>
    </lineage>
</organism>
<dbReference type="PANTHER" id="PTHR13639">
    <property type="entry name" value="CYTOCHROME C OXIDASE ASSEMBLY FACTOR 4 HOMOLOG, MITOCHONDRIAL"/>
    <property type="match status" value="1"/>
</dbReference>
<proteinExistence type="predicted"/>
<keyword evidence="5" id="KW-1185">Reference proteome</keyword>
<evidence type="ECO:0000256" key="2">
    <source>
        <dbReference type="SAM" id="MobiDB-lite"/>
    </source>
</evidence>
<dbReference type="OrthoDB" id="5963063at2759"/>
<evidence type="ECO:0000313" key="4">
    <source>
        <dbReference type="EMBL" id="PFX28223.1"/>
    </source>
</evidence>
<name>A0A2B4SGM9_STYPI</name>